<sequence length="177" mass="19811">MVGLEGSVRVGYEVDSRDGSISKVTVKRSDHALFSEAVEAAIAKARFQPWQVAAGEPLHTEVVQELIFRMDEQSRSSTLSAQVDLQQMQCKVFNVYLSQYRQIRSHQPLWQMDSVATAIGMVAQTSRASPTQLQFKAAQQAFEAALPSIEQRCAGLPDMLFMNAWPQQLRDRALKPL</sequence>
<gene>
    <name evidence="2" type="ORF">KUO17_24470</name>
</gene>
<evidence type="ECO:0000313" key="3">
    <source>
        <dbReference type="Proteomes" id="UP001106592"/>
    </source>
</evidence>
<accession>A0A9Q2XQG0</accession>
<dbReference type="PROSITE" id="PS52015">
    <property type="entry name" value="TONB_CTD"/>
    <property type="match status" value="1"/>
</dbReference>
<dbReference type="Pfam" id="PF03544">
    <property type="entry name" value="TonB_C"/>
    <property type="match status" value="1"/>
</dbReference>
<evidence type="ECO:0000313" key="2">
    <source>
        <dbReference type="EMBL" id="MBV6290141.1"/>
    </source>
</evidence>
<dbReference type="InterPro" id="IPR037682">
    <property type="entry name" value="TonB_C"/>
</dbReference>
<feature type="domain" description="TonB C-terminal" evidence="1">
    <location>
        <begin position="1"/>
        <end position="77"/>
    </location>
</feature>
<dbReference type="AlphaFoldDB" id="A0A9Q2XQG0"/>
<reference evidence="2" key="2">
    <citation type="journal article" date="2023" name="Plant Pathol.">
        <title>Dismantling and reorganizing Pseudomonas marginalis sensu#lato.</title>
        <authorList>
            <person name="Sawada H."/>
            <person name="Fujikawa T."/>
            <person name="Satou M."/>
        </authorList>
    </citation>
    <scope>NUCLEOTIDE SEQUENCE</scope>
    <source>
        <strain evidence="2">MAFF 301350</strain>
    </source>
</reference>
<keyword evidence="3" id="KW-1185">Reference proteome</keyword>
<proteinExistence type="predicted"/>
<reference evidence="2" key="1">
    <citation type="journal article" date="2022" name="Int. J. Syst. Evol. Microbiol.">
        <title>Pseudomonas aegrilactucae sp. nov. and Pseudomonas morbosilactucae sp. nov., pathogens causing bacterial rot of lettuce in Japan.</title>
        <authorList>
            <person name="Sawada H."/>
            <person name="Fujikawa T."/>
            <person name="Satou M."/>
        </authorList>
    </citation>
    <scope>NUCLEOTIDE SEQUENCE</scope>
    <source>
        <strain evidence="2">MAFF 301350</strain>
    </source>
</reference>
<comment type="caution">
    <text evidence="2">The sequence shown here is derived from an EMBL/GenBank/DDBJ whole genome shotgun (WGS) entry which is preliminary data.</text>
</comment>
<organism evidence="2 3">
    <name type="scientific">Pseudomonas aegrilactucae</name>
    <dbReference type="NCBI Taxonomy" id="2854028"/>
    <lineage>
        <taxon>Bacteria</taxon>
        <taxon>Pseudomonadati</taxon>
        <taxon>Pseudomonadota</taxon>
        <taxon>Gammaproteobacteria</taxon>
        <taxon>Pseudomonadales</taxon>
        <taxon>Pseudomonadaceae</taxon>
        <taxon>Pseudomonas</taxon>
    </lineage>
</organism>
<evidence type="ECO:0000259" key="1">
    <source>
        <dbReference type="PROSITE" id="PS52015"/>
    </source>
</evidence>
<protein>
    <submittedName>
        <fullName evidence="2">Energy transducer TonB</fullName>
    </submittedName>
</protein>
<name>A0A9Q2XQG0_9PSED</name>
<dbReference type="Proteomes" id="UP001106592">
    <property type="component" value="Unassembled WGS sequence"/>
</dbReference>
<dbReference type="GO" id="GO:0055085">
    <property type="term" value="P:transmembrane transport"/>
    <property type="evidence" value="ECO:0007669"/>
    <property type="project" value="InterPro"/>
</dbReference>
<dbReference type="EMBL" id="JAHTBI010000112">
    <property type="protein sequence ID" value="MBV6290141.1"/>
    <property type="molecule type" value="Genomic_DNA"/>
</dbReference>